<evidence type="ECO:0000313" key="4">
    <source>
        <dbReference type="Proteomes" id="UP001595729"/>
    </source>
</evidence>
<evidence type="ECO:0000256" key="1">
    <source>
        <dbReference type="ARBA" id="ARBA00007689"/>
    </source>
</evidence>
<gene>
    <name evidence="3" type="ORF">ACFOPI_13650</name>
</gene>
<evidence type="ECO:0000313" key="3">
    <source>
        <dbReference type="EMBL" id="MFC3684644.1"/>
    </source>
</evidence>
<protein>
    <submittedName>
        <fullName evidence="3">YciI family protein</fullName>
    </submittedName>
</protein>
<dbReference type="RefSeq" id="WP_382174658.1">
    <property type="nucleotide sequence ID" value="NZ_JBHRXX010000005.1"/>
</dbReference>
<comment type="similarity">
    <text evidence="1">Belongs to the YciI family.</text>
</comment>
<dbReference type="InterPro" id="IPR011008">
    <property type="entry name" value="Dimeric_a/b-barrel"/>
</dbReference>
<reference evidence="4" key="1">
    <citation type="journal article" date="2019" name="Int. J. Syst. Evol. Microbiol.">
        <title>The Global Catalogue of Microorganisms (GCM) 10K type strain sequencing project: providing services to taxonomists for standard genome sequencing and annotation.</title>
        <authorList>
            <consortium name="The Broad Institute Genomics Platform"/>
            <consortium name="The Broad Institute Genome Sequencing Center for Infectious Disease"/>
            <person name="Wu L."/>
            <person name="Ma J."/>
        </authorList>
    </citation>
    <scope>NUCLEOTIDE SEQUENCE [LARGE SCALE GENOMIC DNA]</scope>
    <source>
        <strain evidence="4">KCTC 42501</strain>
    </source>
</reference>
<organism evidence="3 4">
    <name type="scientific">Hydrogenophaga luteola</name>
    <dbReference type="NCBI Taxonomy" id="1591122"/>
    <lineage>
        <taxon>Bacteria</taxon>
        <taxon>Pseudomonadati</taxon>
        <taxon>Pseudomonadota</taxon>
        <taxon>Betaproteobacteria</taxon>
        <taxon>Burkholderiales</taxon>
        <taxon>Comamonadaceae</taxon>
        <taxon>Hydrogenophaga</taxon>
    </lineage>
</organism>
<dbReference type="Gene3D" id="3.30.70.1060">
    <property type="entry name" value="Dimeric alpha+beta barrel"/>
    <property type="match status" value="1"/>
</dbReference>
<accession>A0ABV7W4D4</accession>
<dbReference type="Proteomes" id="UP001595729">
    <property type="component" value="Unassembled WGS sequence"/>
</dbReference>
<name>A0ABV7W4D4_9BURK</name>
<comment type="caution">
    <text evidence="3">The sequence shown here is derived from an EMBL/GenBank/DDBJ whole genome shotgun (WGS) entry which is preliminary data.</text>
</comment>
<keyword evidence="4" id="KW-1185">Reference proteome</keyword>
<dbReference type="EMBL" id="JBHRXX010000005">
    <property type="protein sequence ID" value="MFC3684644.1"/>
    <property type="molecule type" value="Genomic_DNA"/>
</dbReference>
<feature type="domain" description="YCII-related" evidence="2">
    <location>
        <begin position="3"/>
        <end position="87"/>
    </location>
</feature>
<proteinExistence type="inferred from homology"/>
<dbReference type="InterPro" id="IPR005545">
    <property type="entry name" value="YCII"/>
</dbReference>
<dbReference type="Pfam" id="PF03795">
    <property type="entry name" value="YCII"/>
    <property type="match status" value="1"/>
</dbReference>
<evidence type="ECO:0000259" key="2">
    <source>
        <dbReference type="Pfam" id="PF03795"/>
    </source>
</evidence>
<sequence>MARWIVFFDDEPGMMDIRREREPLHLAYLGRHAAEIQMAGGLREAPGEAFVGGLWVLEVASRERAVALIENDPYYVPALRRYRLLTWVKAFPDRVVTL</sequence>
<dbReference type="SUPFAM" id="SSF54909">
    <property type="entry name" value="Dimeric alpha+beta barrel"/>
    <property type="match status" value="1"/>
</dbReference>